<gene>
    <name evidence="4" type="ORF">PCOR1329_LOCUS36131</name>
</gene>
<evidence type="ECO:0000313" key="4">
    <source>
        <dbReference type="EMBL" id="CAK0840785.1"/>
    </source>
</evidence>
<dbReference type="Gene3D" id="1.20.5.300">
    <property type="match status" value="1"/>
</dbReference>
<evidence type="ECO:0000256" key="2">
    <source>
        <dbReference type="SAM" id="SignalP"/>
    </source>
</evidence>
<dbReference type="InterPro" id="IPR036397">
    <property type="entry name" value="RNaseH_sf"/>
</dbReference>
<protein>
    <recommendedName>
        <fullName evidence="3">Striatin N-terminal domain-containing protein</fullName>
    </recommendedName>
</protein>
<dbReference type="Gene3D" id="3.30.420.10">
    <property type="entry name" value="Ribonuclease H-like superfamily/Ribonuclease H"/>
    <property type="match status" value="1"/>
</dbReference>
<dbReference type="Proteomes" id="UP001189429">
    <property type="component" value="Unassembled WGS sequence"/>
</dbReference>
<dbReference type="InterPro" id="IPR013258">
    <property type="entry name" value="Striatin_N"/>
</dbReference>
<proteinExistence type="predicted"/>
<dbReference type="InterPro" id="IPR012337">
    <property type="entry name" value="RNaseH-like_sf"/>
</dbReference>
<evidence type="ECO:0000259" key="3">
    <source>
        <dbReference type="Pfam" id="PF08232"/>
    </source>
</evidence>
<keyword evidence="2" id="KW-0732">Signal</keyword>
<organism evidence="4 5">
    <name type="scientific">Prorocentrum cordatum</name>
    <dbReference type="NCBI Taxonomy" id="2364126"/>
    <lineage>
        <taxon>Eukaryota</taxon>
        <taxon>Sar</taxon>
        <taxon>Alveolata</taxon>
        <taxon>Dinophyceae</taxon>
        <taxon>Prorocentrales</taxon>
        <taxon>Prorocentraceae</taxon>
        <taxon>Prorocentrum</taxon>
    </lineage>
</organism>
<feature type="signal peptide" evidence="2">
    <location>
        <begin position="1"/>
        <end position="18"/>
    </location>
</feature>
<evidence type="ECO:0000256" key="1">
    <source>
        <dbReference type="SAM" id="MobiDB-lite"/>
    </source>
</evidence>
<sequence>MGFAAKIIAVAALAVSRATEVWYLAEKGATCTETCNAVSLTCVDLDWTTETISQKDVASVICLECATWKTTNSIAPNYMPEPDGSTGDCFELVEYTTAECHRTAGGSVQRFCKCEGDDAVQPPCPGSDGAGPVTDPVAEPACERRGSGCEIECTESDFLAECDGTSCCELFQQALVELGAGGDSSDPSAEVSCSKVQEIVANECSSCAACEAREEAGGARLLTDGPGSAGRGSSGAAVAAALAALGAAAVAVFGGAAVALGRWGAAQTPADAGEGQEEELLPEKASGQSASNGGGLAQEEPRVCAKGERYQAGRLRASAAGLPQVKWHIFAFECHPLQEVASASGTLKGAWTFNLRFDADKDPSSASGMAFLRRVGVDFARHRTEGIPPAMIGRRLASSSLVGWHRQADLEGAPVEALVLGPAATTADANDAPAHAATECGDGLLAAAVRLQRSVSMTVRCDGEVVGPDGAKRWPISGGLHCAPACTGDILEVDESTRQELRLGFDSDSDSSRGKDLKEQDLYGTVPSVTLQELTAGLRKMKDGHSCADDGLESELFQIGHDHSELEARIGEVEGRLQAQRVMNSQLLRRVQMLEQVLREECLWGPRRGAAGHSGVELRPAPEDVTAAAALEVRMRRRKASVSAREILQAFLQADSDR</sequence>
<comment type="caution">
    <text evidence="4">The sequence shown here is derived from an EMBL/GenBank/DDBJ whole genome shotgun (WGS) entry which is preliminary data.</text>
</comment>
<keyword evidence="5" id="KW-1185">Reference proteome</keyword>
<feature type="chain" id="PRO_5045626813" description="Striatin N-terminal domain-containing protein" evidence="2">
    <location>
        <begin position="19"/>
        <end position="658"/>
    </location>
</feature>
<feature type="region of interest" description="Disordered" evidence="1">
    <location>
        <begin position="268"/>
        <end position="302"/>
    </location>
</feature>
<dbReference type="EMBL" id="CAUYUJ010014400">
    <property type="protein sequence ID" value="CAK0840785.1"/>
    <property type="molecule type" value="Genomic_DNA"/>
</dbReference>
<dbReference type="Pfam" id="PF08232">
    <property type="entry name" value="Striatin"/>
    <property type="match status" value="1"/>
</dbReference>
<reference evidence="4" key="1">
    <citation type="submission" date="2023-10" db="EMBL/GenBank/DDBJ databases">
        <authorList>
            <person name="Chen Y."/>
            <person name="Shah S."/>
            <person name="Dougan E. K."/>
            <person name="Thang M."/>
            <person name="Chan C."/>
        </authorList>
    </citation>
    <scope>NUCLEOTIDE SEQUENCE [LARGE SCALE GENOMIC DNA]</scope>
</reference>
<name>A0ABN9T6S8_9DINO</name>
<evidence type="ECO:0000313" key="5">
    <source>
        <dbReference type="Proteomes" id="UP001189429"/>
    </source>
</evidence>
<accession>A0ABN9T6S8</accession>
<dbReference type="SUPFAM" id="SSF53098">
    <property type="entry name" value="Ribonuclease H-like"/>
    <property type="match status" value="1"/>
</dbReference>
<feature type="domain" description="Striatin N-terminal" evidence="3">
    <location>
        <begin position="563"/>
        <end position="601"/>
    </location>
</feature>